<dbReference type="Proteomes" id="UP001152320">
    <property type="component" value="Chromosome 9"/>
</dbReference>
<dbReference type="GO" id="GO:0051015">
    <property type="term" value="F:actin filament binding"/>
    <property type="evidence" value="ECO:0007669"/>
    <property type="project" value="TreeGrafter"/>
</dbReference>
<dbReference type="Pfam" id="PF16300">
    <property type="entry name" value="WD40_4"/>
    <property type="match status" value="1"/>
</dbReference>
<keyword evidence="4" id="KW-0175">Coiled coil</keyword>
<feature type="repeat" description="WD" evidence="6">
    <location>
        <begin position="138"/>
        <end position="180"/>
    </location>
</feature>
<feature type="repeat" description="WD" evidence="6">
    <location>
        <begin position="89"/>
        <end position="123"/>
    </location>
</feature>
<keyword evidence="2 6" id="KW-0853">WD repeat</keyword>
<reference evidence="10" key="1">
    <citation type="submission" date="2021-10" db="EMBL/GenBank/DDBJ databases">
        <title>Tropical sea cucumber genome reveals ecological adaptation and Cuvierian tubules defense mechanism.</title>
        <authorList>
            <person name="Chen T."/>
        </authorList>
    </citation>
    <scope>NUCLEOTIDE SEQUENCE</scope>
    <source>
        <strain evidence="10">Nanhai2018</strain>
        <tissue evidence="10">Muscle</tissue>
    </source>
</reference>
<dbReference type="PROSITE" id="PS50294">
    <property type="entry name" value="WD_REPEATS_REGION"/>
    <property type="match status" value="2"/>
</dbReference>
<evidence type="ECO:0000256" key="8">
    <source>
        <dbReference type="SAM" id="MobiDB-lite"/>
    </source>
</evidence>
<dbReference type="SMART" id="SM00320">
    <property type="entry name" value="WD40"/>
    <property type="match status" value="4"/>
</dbReference>
<dbReference type="FunFam" id="2.130.10.10:FF:000502">
    <property type="entry name" value="Coronin"/>
    <property type="match status" value="1"/>
</dbReference>
<evidence type="ECO:0000259" key="9">
    <source>
        <dbReference type="SMART" id="SM01166"/>
    </source>
</evidence>
<evidence type="ECO:0000256" key="5">
    <source>
        <dbReference type="ARBA" id="ARBA00023203"/>
    </source>
</evidence>
<dbReference type="OrthoDB" id="1850764at2759"/>
<name>A0A9Q1BZQ5_HOLLE</name>
<evidence type="ECO:0000313" key="11">
    <source>
        <dbReference type="Proteomes" id="UP001152320"/>
    </source>
</evidence>
<comment type="similarity">
    <text evidence="1 7">Belongs to the WD repeat coronin family.</text>
</comment>
<feature type="repeat" description="WD" evidence="6">
    <location>
        <begin position="181"/>
        <end position="222"/>
    </location>
</feature>
<feature type="region of interest" description="Disordered" evidence="8">
    <location>
        <begin position="510"/>
        <end position="702"/>
    </location>
</feature>
<dbReference type="PROSITE" id="PS00678">
    <property type="entry name" value="WD_REPEATS_1"/>
    <property type="match status" value="1"/>
</dbReference>
<feature type="region of interest" description="Disordered" evidence="8">
    <location>
        <begin position="389"/>
        <end position="450"/>
    </location>
</feature>
<feature type="compositionally biased region" description="Basic and acidic residues" evidence="8">
    <location>
        <begin position="612"/>
        <end position="632"/>
    </location>
</feature>
<dbReference type="InterPro" id="IPR015943">
    <property type="entry name" value="WD40/YVTN_repeat-like_dom_sf"/>
</dbReference>
<dbReference type="PANTHER" id="PTHR10856:SF44">
    <property type="entry name" value="CORONIN"/>
    <property type="match status" value="1"/>
</dbReference>
<feature type="domain" description="DUF1899" evidence="9">
    <location>
        <begin position="16"/>
        <end position="80"/>
    </location>
</feature>
<feature type="region of interest" description="Disordered" evidence="8">
    <location>
        <begin position="462"/>
        <end position="489"/>
    </location>
</feature>
<feature type="compositionally biased region" description="Basic and acidic residues" evidence="8">
    <location>
        <begin position="525"/>
        <end position="535"/>
    </location>
</feature>
<evidence type="ECO:0000256" key="3">
    <source>
        <dbReference type="ARBA" id="ARBA00022737"/>
    </source>
</evidence>
<dbReference type="InterPro" id="IPR015048">
    <property type="entry name" value="DUF1899"/>
</dbReference>
<evidence type="ECO:0000313" key="10">
    <source>
        <dbReference type="EMBL" id="KAJ8035707.1"/>
    </source>
</evidence>
<dbReference type="InterPro" id="IPR015505">
    <property type="entry name" value="Coronin"/>
</dbReference>
<dbReference type="SMART" id="SM01166">
    <property type="entry name" value="DUF1899"/>
    <property type="match status" value="1"/>
</dbReference>
<keyword evidence="5" id="KW-0009">Actin-binding</keyword>
<dbReference type="Pfam" id="PF08953">
    <property type="entry name" value="DUF1899"/>
    <property type="match status" value="1"/>
</dbReference>
<organism evidence="10 11">
    <name type="scientific">Holothuria leucospilota</name>
    <name type="common">Black long sea cucumber</name>
    <name type="synonym">Mertensiothuria leucospilota</name>
    <dbReference type="NCBI Taxonomy" id="206669"/>
    <lineage>
        <taxon>Eukaryota</taxon>
        <taxon>Metazoa</taxon>
        <taxon>Echinodermata</taxon>
        <taxon>Eleutherozoa</taxon>
        <taxon>Echinozoa</taxon>
        <taxon>Holothuroidea</taxon>
        <taxon>Aspidochirotacea</taxon>
        <taxon>Aspidochirotida</taxon>
        <taxon>Holothuriidae</taxon>
        <taxon>Holothuria</taxon>
    </lineage>
</organism>
<dbReference type="EMBL" id="JAIZAY010000009">
    <property type="protein sequence ID" value="KAJ8035707.1"/>
    <property type="molecule type" value="Genomic_DNA"/>
</dbReference>
<feature type="compositionally biased region" description="Polar residues" evidence="8">
    <location>
        <begin position="439"/>
        <end position="450"/>
    </location>
</feature>
<dbReference type="InterPro" id="IPR019775">
    <property type="entry name" value="WD40_repeat_CS"/>
</dbReference>
<dbReference type="AlphaFoldDB" id="A0A9Q1BZQ5"/>
<evidence type="ECO:0000256" key="6">
    <source>
        <dbReference type="PROSITE-ProRule" id="PRU00221"/>
    </source>
</evidence>
<dbReference type="SMART" id="SM01167">
    <property type="entry name" value="DUF1900"/>
    <property type="match status" value="1"/>
</dbReference>
<dbReference type="SUPFAM" id="SSF50978">
    <property type="entry name" value="WD40 repeat-like"/>
    <property type="match status" value="1"/>
</dbReference>
<feature type="compositionally biased region" description="Basic and acidic residues" evidence="8">
    <location>
        <begin position="689"/>
        <end position="702"/>
    </location>
</feature>
<accession>A0A9Q1BZQ5</accession>
<evidence type="ECO:0000256" key="2">
    <source>
        <dbReference type="ARBA" id="ARBA00022574"/>
    </source>
</evidence>
<feature type="compositionally biased region" description="Basic and acidic residues" evidence="8">
    <location>
        <begin position="590"/>
        <end position="603"/>
    </location>
</feature>
<feature type="compositionally biased region" description="Basic and acidic residues" evidence="8">
    <location>
        <begin position="462"/>
        <end position="475"/>
    </location>
</feature>
<keyword evidence="11" id="KW-1185">Reference proteome</keyword>
<sequence length="744" mass="83168">MDGQHGEGEEDMPGFKGVRYSKFRHVYGQPFRKEWCYDSIRISKNTYDSNFCAVNPKYLAVIAESGGGGCFIVIPVENCGRVDMNTPKVNGHTAQVLDVKWYPFDDNIIASSSEDGTVIVWRIPEKMTENLTEYMVLLRGHGRKCGFIEWHPTAEFILASGGFDGQVIVWNVEQGKAVFQLSCGRNAVLSVSFNWDGSLLATTSKDKKLRIFDPRTQELLQEGECHTGAKGGKCTFLGEADLLVTTGSERSSARQLKVWDQHDLSKPLASADVSNGTGVLFPFPDHDNNVLYVAGKGDGNIRYYEITETSPFIHSLNEYISGNPQRGLGSMPKRGLNTANCEIMRFYKLYASKAFVEPISMIVPRRYDSMQKDLYPDTCGTEPAMTADEWLSGINRPPKLLSLGGVSRKRRTEPQKRPTPQPTQEKTAPTSTPAPTSAMQTERSVQNPSFKETRVAEIEKEVEKPVEVKKPRQELKPSPPVHTVNPMPQQEMDNLDQWEIISEDIVISSTTKVEESSMPSSEVSHIQESKQETTEKVNGTYPESKGHVLPGMEGSIPLSERLAKFQNNNNNEASPRRTIKVIETSTVQEISKREKRTNSESERQNPPTVKETNSKVERSFSSEGKETFRIEVDDTVSILPSKKTISQSKEENSLVFLPGTTSPSKLNRRESSSDPPAPAPRKPLGSSGDAKEPLSSREMGADQIRKAYLRQLEEIKQLKTQLTLKDARIRQLEKELEQYTASNC</sequence>
<dbReference type="Gene3D" id="2.130.10.10">
    <property type="entry name" value="YVTN repeat-like/Quinoprotein amine dehydrogenase"/>
    <property type="match status" value="1"/>
</dbReference>
<dbReference type="PANTHER" id="PTHR10856">
    <property type="entry name" value="CORONIN"/>
    <property type="match status" value="1"/>
</dbReference>
<dbReference type="Pfam" id="PF00400">
    <property type="entry name" value="WD40"/>
    <property type="match status" value="3"/>
</dbReference>
<evidence type="ECO:0000256" key="4">
    <source>
        <dbReference type="ARBA" id="ARBA00023054"/>
    </source>
</evidence>
<dbReference type="InterPro" id="IPR036322">
    <property type="entry name" value="WD40_repeat_dom_sf"/>
</dbReference>
<dbReference type="PROSITE" id="PS50082">
    <property type="entry name" value="WD_REPEATS_2"/>
    <property type="match status" value="3"/>
</dbReference>
<protein>
    <recommendedName>
        <fullName evidence="7">Coronin</fullName>
    </recommendedName>
</protein>
<evidence type="ECO:0000256" key="7">
    <source>
        <dbReference type="RuleBase" id="RU280818"/>
    </source>
</evidence>
<keyword evidence="3 7" id="KW-0677">Repeat</keyword>
<feature type="compositionally biased region" description="Low complexity" evidence="8">
    <location>
        <begin position="427"/>
        <end position="438"/>
    </location>
</feature>
<dbReference type="InterPro" id="IPR001680">
    <property type="entry name" value="WD40_rpt"/>
</dbReference>
<evidence type="ECO:0000256" key="1">
    <source>
        <dbReference type="ARBA" id="ARBA00009482"/>
    </source>
</evidence>
<comment type="caution">
    <text evidence="10">The sequence shown here is derived from an EMBL/GenBank/DDBJ whole genome shotgun (WGS) entry which is preliminary data.</text>
</comment>
<gene>
    <name evidence="10" type="ORF">HOLleu_19466</name>
</gene>
<proteinExistence type="inferred from homology"/>